<reference evidence="2" key="2">
    <citation type="journal article" date="2015" name="Data Brief">
        <title>Shoot transcriptome of the giant reed, Arundo donax.</title>
        <authorList>
            <person name="Barrero R.A."/>
            <person name="Guerrero F.D."/>
            <person name="Moolhuijzen P."/>
            <person name="Goolsby J.A."/>
            <person name="Tidwell J."/>
            <person name="Bellgard S.E."/>
            <person name="Bellgard M.I."/>
        </authorList>
    </citation>
    <scope>NUCLEOTIDE SEQUENCE</scope>
    <source>
        <tissue evidence="2">Shoot tissue taken approximately 20 cm above the soil surface</tissue>
    </source>
</reference>
<feature type="signal peptide" evidence="1">
    <location>
        <begin position="1"/>
        <end position="15"/>
    </location>
</feature>
<organism evidence="2">
    <name type="scientific">Arundo donax</name>
    <name type="common">Giant reed</name>
    <name type="synonym">Donax arundinaceus</name>
    <dbReference type="NCBI Taxonomy" id="35708"/>
    <lineage>
        <taxon>Eukaryota</taxon>
        <taxon>Viridiplantae</taxon>
        <taxon>Streptophyta</taxon>
        <taxon>Embryophyta</taxon>
        <taxon>Tracheophyta</taxon>
        <taxon>Spermatophyta</taxon>
        <taxon>Magnoliopsida</taxon>
        <taxon>Liliopsida</taxon>
        <taxon>Poales</taxon>
        <taxon>Poaceae</taxon>
        <taxon>PACMAD clade</taxon>
        <taxon>Arundinoideae</taxon>
        <taxon>Arundineae</taxon>
        <taxon>Arundo</taxon>
    </lineage>
</organism>
<proteinExistence type="predicted"/>
<reference evidence="2" key="1">
    <citation type="submission" date="2014-09" db="EMBL/GenBank/DDBJ databases">
        <authorList>
            <person name="Magalhaes I.L.F."/>
            <person name="Oliveira U."/>
            <person name="Santos F.R."/>
            <person name="Vidigal T.H.D.A."/>
            <person name="Brescovit A.D."/>
            <person name="Santos A.J."/>
        </authorList>
    </citation>
    <scope>NUCLEOTIDE SEQUENCE</scope>
    <source>
        <tissue evidence="2">Shoot tissue taken approximately 20 cm above the soil surface</tissue>
    </source>
</reference>
<dbReference type="AlphaFoldDB" id="A0A0A9AWP4"/>
<protein>
    <submittedName>
        <fullName evidence="2">Uncharacterized protein</fullName>
    </submittedName>
</protein>
<feature type="chain" id="PRO_5013017454" evidence="1">
    <location>
        <begin position="16"/>
        <end position="49"/>
    </location>
</feature>
<sequence>MLFFIFLLKPPMVNSLPVAFILCCFCPRKGIFSCCLTYLICTDSIEKKD</sequence>
<evidence type="ECO:0000313" key="2">
    <source>
        <dbReference type="EMBL" id="JAD53345.1"/>
    </source>
</evidence>
<accession>A0A0A9AWP4</accession>
<evidence type="ECO:0000256" key="1">
    <source>
        <dbReference type="SAM" id="SignalP"/>
    </source>
</evidence>
<name>A0A0A9AWP4_ARUDO</name>
<keyword evidence="1" id="KW-0732">Signal</keyword>
<dbReference type="EMBL" id="GBRH01244550">
    <property type="protein sequence ID" value="JAD53345.1"/>
    <property type="molecule type" value="Transcribed_RNA"/>
</dbReference>